<evidence type="ECO:0000313" key="1">
    <source>
        <dbReference type="EMBL" id="KDO41254.1"/>
    </source>
</evidence>
<reference evidence="1 2" key="1">
    <citation type="submission" date="2014-04" db="EMBL/GenBank/DDBJ databases">
        <authorList>
            <consortium name="International Citrus Genome Consortium"/>
            <person name="Gmitter F."/>
            <person name="Chen C."/>
            <person name="Farmerie W."/>
            <person name="Harkins T."/>
            <person name="Desany B."/>
            <person name="Mohiuddin M."/>
            <person name="Kodira C."/>
            <person name="Borodovsky M."/>
            <person name="Lomsadze A."/>
            <person name="Burns P."/>
            <person name="Jenkins J."/>
            <person name="Prochnik S."/>
            <person name="Shu S."/>
            <person name="Chapman J."/>
            <person name="Pitluck S."/>
            <person name="Schmutz J."/>
            <person name="Rokhsar D."/>
        </authorList>
    </citation>
    <scope>NUCLEOTIDE SEQUENCE</scope>
</reference>
<gene>
    <name evidence="1" type="ORF">CISIN_1g0449242mg</name>
</gene>
<feature type="non-terminal residue" evidence="1">
    <location>
        <position position="1"/>
    </location>
</feature>
<dbReference type="Proteomes" id="UP000027120">
    <property type="component" value="Unassembled WGS sequence"/>
</dbReference>
<protein>
    <submittedName>
        <fullName evidence="1">Uncharacterized protein</fullName>
    </submittedName>
</protein>
<accession>A0A067DE63</accession>
<dbReference type="EMBL" id="KK785669">
    <property type="protein sequence ID" value="KDO41254.1"/>
    <property type="molecule type" value="Genomic_DNA"/>
</dbReference>
<organism evidence="1 2">
    <name type="scientific">Citrus sinensis</name>
    <name type="common">Sweet orange</name>
    <name type="synonym">Citrus aurantium var. sinensis</name>
    <dbReference type="NCBI Taxonomy" id="2711"/>
    <lineage>
        <taxon>Eukaryota</taxon>
        <taxon>Viridiplantae</taxon>
        <taxon>Streptophyta</taxon>
        <taxon>Embryophyta</taxon>
        <taxon>Tracheophyta</taxon>
        <taxon>Spermatophyta</taxon>
        <taxon>Magnoliopsida</taxon>
        <taxon>eudicotyledons</taxon>
        <taxon>Gunneridae</taxon>
        <taxon>Pentapetalae</taxon>
        <taxon>rosids</taxon>
        <taxon>malvids</taxon>
        <taxon>Sapindales</taxon>
        <taxon>Rutaceae</taxon>
        <taxon>Aurantioideae</taxon>
        <taxon>Citrus</taxon>
    </lineage>
</organism>
<keyword evidence="2" id="KW-1185">Reference proteome</keyword>
<dbReference type="AlphaFoldDB" id="A0A067DE63"/>
<evidence type="ECO:0000313" key="2">
    <source>
        <dbReference type="Proteomes" id="UP000027120"/>
    </source>
</evidence>
<proteinExistence type="predicted"/>
<name>A0A067DE63_CITSI</name>
<sequence>TVMVLSSSSSLATLTLNPPMDPDISSRKGCLESNLIRSIRLIHRNPIRKNLIRGLVD</sequence>